<reference evidence="2 3" key="1">
    <citation type="journal article" date="2007" name="J. Bacteriol.">
        <title>Whole-genome analysis of the methyl tert-butyl ether-degrading beta-proteobacterium Methylibium petroleiphilum PM1.</title>
        <authorList>
            <person name="Kane S.R."/>
            <person name="Chakicherla A.Y."/>
            <person name="Chain P.S.G."/>
            <person name="Schmidt R."/>
            <person name="Shin M.W."/>
            <person name="Legler T.C."/>
            <person name="Scow K.M."/>
            <person name="Larimer F.W."/>
            <person name="Lucas S.M."/>
            <person name="Richardson P.M."/>
            <person name="Hristova K.R."/>
        </authorList>
    </citation>
    <scope>NUCLEOTIDE SEQUENCE [LARGE SCALE GENOMIC DNA]</scope>
    <source>
        <strain evidence="3">ATCC BAA-1232 / LMG 22953 / PM1</strain>
    </source>
</reference>
<evidence type="ECO:0000256" key="1">
    <source>
        <dbReference type="ARBA" id="ARBA00004418"/>
    </source>
</evidence>
<dbReference type="InterPro" id="IPR034242">
    <property type="entry name" value="MauL"/>
</dbReference>
<dbReference type="eggNOG" id="COG3794">
    <property type="taxonomic scope" value="Bacteria"/>
</dbReference>
<dbReference type="STRING" id="420662.Mpe_A0215"/>
<dbReference type="Proteomes" id="UP000000366">
    <property type="component" value="Chromosome"/>
</dbReference>
<name>A2SC88_METPP</name>
<comment type="subcellular location">
    <subcellularLocation>
        <location evidence="1">Periplasm</location>
    </subcellularLocation>
</comment>
<dbReference type="CDD" id="cd04221">
    <property type="entry name" value="MauL"/>
    <property type="match status" value="1"/>
</dbReference>
<keyword evidence="3" id="KW-1185">Reference proteome</keyword>
<accession>A2SC88</accession>
<dbReference type="HOGENOM" id="CLU_084768_2_2_4"/>
<protein>
    <recommendedName>
        <fullName evidence="4">Methylamine utilization protein</fullName>
    </recommendedName>
</protein>
<dbReference type="Gene3D" id="2.60.40.420">
    <property type="entry name" value="Cupredoxins - blue copper proteins"/>
    <property type="match status" value="1"/>
</dbReference>
<evidence type="ECO:0000313" key="2">
    <source>
        <dbReference type="EMBL" id="ABM93177.1"/>
    </source>
</evidence>
<dbReference type="GO" id="GO:0042597">
    <property type="term" value="C:periplasmic space"/>
    <property type="evidence" value="ECO:0007669"/>
    <property type="project" value="UniProtKB-SubCell"/>
</dbReference>
<dbReference type="KEGG" id="mpt:Mpe_A0215"/>
<sequence>MRAGRPGSAAIASCPSMKPLHRRLSGLPTLLLLLAGLPAHAVPLVITVTDEEGTPLADAVVAVQVKGTPPTAPPGVSAELGQKNKRFTPAVLAVQTGTAVSFPNFDTVRHHVYSFSPTKTFELKLYAGTPAAPVVFDKPGTAVLGCNIHDAMTAYVRVVDTPYFARTDSAGRAQLELPAGDHQLQTWHALLGVDGPAPVQPLKLGSTPATAAVKLDAKAP</sequence>
<evidence type="ECO:0008006" key="4">
    <source>
        <dbReference type="Google" id="ProtNLM"/>
    </source>
</evidence>
<dbReference type="InterPro" id="IPR008972">
    <property type="entry name" value="Cupredoxin"/>
</dbReference>
<gene>
    <name evidence="2" type="ordered locus">Mpe_A0215</name>
</gene>
<dbReference type="SUPFAM" id="SSF49503">
    <property type="entry name" value="Cupredoxins"/>
    <property type="match status" value="1"/>
</dbReference>
<evidence type="ECO:0000313" key="3">
    <source>
        <dbReference type="Proteomes" id="UP000000366"/>
    </source>
</evidence>
<organism evidence="2 3">
    <name type="scientific">Methylibium petroleiphilum (strain ATCC BAA-1232 / LMG 22953 / PM1)</name>
    <dbReference type="NCBI Taxonomy" id="420662"/>
    <lineage>
        <taxon>Bacteria</taxon>
        <taxon>Pseudomonadati</taxon>
        <taxon>Pseudomonadota</taxon>
        <taxon>Betaproteobacteria</taxon>
        <taxon>Burkholderiales</taxon>
        <taxon>Sphaerotilaceae</taxon>
        <taxon>Methylibium</taxon>
    </lineage>
</organism>
<dbReference type="AlphaFoldDB" id="A2SC88"/>
<dbReference type="EMBL" id="CP000555">
    <property type="protein sequence ID" value="ABM93177.1"/>
    <property type="molecule type" value="Genomic_DNA"/>
</dbReference>
<proteinExistence type="predicted"/>